<evidence type="ECO:0000313" key="3">
    <source>
        <dbReference type="Proteomes" id="UP000011863"/>
    </source>
</evidence>
<sequence>MITRVPRSSAIDTPINANARPGASHRRTRDGRGPLVGDDDRSGDEGEVEVDVEVENVMVMTALSCRRARSVHEIE</sequence>
<name>A0A6C7EHW6_ILUCY</name>
<evidence type="ECO:0000256" key="1">
    <source>
        <dbReference type="SAM" id="MobiDB-lite"/>
    </source>
</evidence>
<dbReference type="Proteomes" id="UP000011863">
    <property type="component" value="Chromosome"/>
</dbReference>
<keyword evidence="3" id="KW-1185">Reference proteome</keyword>
<dbReference type="KEGG" id="aym:YM304_42410"/>
<accession>A0A6C7EHW6</accession>
<organism evidence="2 3">
    <name type="scientific">Ilumatobacter coccineus (strain NBRC 103263 / KCTC 29153 / YM16-304)</name>
    <dbReference type="NCBI Taxonomy" id="1313172"/>
    <lineage>
        <taxon>Bacteria</taxon>
        <taxon>Bacillati</taxon>
        <taxon>Actinomycetota</taxon>
        <taxon>Acidimicrobiia</taxon>
        <taxon>Acidimicrobiales</taxon>
        <taxon>Ilumatobacteraceae</taxon>
        <taxon>Ilumatobacter</taxon>
    </lineage>
</organism>
<protein>
    <submittedName>
        <fullName evidence="2">Uncharacterized protein</fullName>
    </submittedName>
</protein>
<reference evidence="2 3" key="1">
    <citation type="journal article" date="2013" name="Int. J. Syst. Evol. Microbiol.">
        <title>Ilumatobacter nonamiense sp. nov. and Ilumatobacter coccineum sp. nov., isolated from seashore sand.</title>
        <authorList>
            <person name="Matsumoto A."/>
            <person name="Kasai H."/>
            <person name="Matsuo Y."/>
            <person name="Shizuri Y."/>
            <person name="Ichikawa N."/>
            <person name="Fujita N."/>
            <person name="Omura S."/>
            <person name="Takahashi Y."/>
        </authorList>
    </citation>
    <scope>NUCLEOTIDE SEQUENCE [LARGE SCALE GENOMIC DNA]</scope>
    <source>
        <strain evidence="3">NBRC 103263 / KCTC 29153 / YM16-304</strain>
    </source>
</reference>
<evidence type="ECO:0000313" key="2">
    <source>
        <dbReference type="EMBL" id="BAN04555.1"/>
    </source>
</evidence>
<feature type="region of interest" description="Disordered" evidence="1">
    <location>
        <begin position="1"/>
        <end position="47"/>
    </location>
</feature>
<dbReference type="EMBL" id="AP012057">
    <property type="protein sequence ID" value="BAN04555.1"/>
    <property type="molecule type" value="Genomic_DNA"/>
</dbReference>
<gene>
    <name evidence="2" type="ORF">YM304_42410</name>
</gene>
<proteinExistence type="predicted"/>
<dbReference type="AlphaFoldDB" id="A0A6C7EHW6"/>